<feature type="repeat" description="WD" evidence="4">
    <location>
        <begin position="189"/>
        <end position="221"/>
    </location>
</feature>
<dbReference type="Gene3D" id="1.25.40.470">
    <property type="match status" value="1"/>
</dbReference>
<protein>
    <submittedName>
        <fullName evidence="8">Intraflagellar transport protein 80 homolog isoform X1</fullName>
    </submittedName>
</protein>
<dbReference type="Pfam" id="PF23335">
    <property type="entry name" value="Beta-prop_IFT80_2nd"/>
    <property type="match status" value="1"/>
</dbReference>
<evidence type="ECO:0000313" key="7">
    <source>
        <dbReference type="Proteomes" id="UP000694925"/>
    </source>
</evidence>
<dbReference type="PROSITE" id="PS50294">
    <property type="entry name" value="WD_REPEATS_REGION"/>
    <property type="match status" value="1"/>
</dbReference>
<sequence length="807" mass="90504">MRFKISTQNRNGHKRLVTCVAWSSAEEIYSCGEDHLLISWHLEGGIAHSTVVTEFPDDFYPTDMQWHPRPNYAMLISKKQSLDVLLITTADGKYHLVNKSGRIEKSIEAHKGATTVGRWSGDGSALMTAGEDGLIKVWSRSGMLRSVIVKSSFPVLSAVWSADSTTLLYSQGPHLTFQSLNSNSKPRKLLAHDGLILVLCWSHAHGLVISGGEDCRYKVWDPNGTQLFSSNSGDHPVTALSWSYSGDYFAVGSFNTIKLCDKTGWSHSLEKINAGSIYSIAWSSDSTQVAMACSSGTVLTGHIIDRYRKGGLFFMVKSKGTMLTNYRRLEWNNYEATLVKRKVIEVRDVGNEIRETLEISDRVVQLEFGFEHLVVITPAQCHVYSVVNWNTPAIFDLKNTSVSAVILAERHFLLVEWNSVSLYSYQGRLLGTPKWKGMTQERIYPPCVSLCSDTLVVRSQSNEKLLHVLEVAFNKPITESQAYTHLQSIARVALNHIGGVTDRQVALIDVNKDLFLISIRTTGFGRICKIAAMAQDIAWATDANVLAAMLDATLSVWLCPNCVHYSDRKIIRKTRIDKESSEFGKQPSIASVHNGMVMIRRGDGALVASSFYTFFISLHQHISNKRWKEALFLCRIAQNDILWTCMAVMATDSKELNAAEEAYAAISRYDKVDYIQYIKSLPNKTERLAEMALLSGDLLTAEGILLQNGLIEEAIRINIEIYNWNRALELAIRHKKQLDEVLNARKEYLQVINKKETNQSFLAYMANVAKAHEATGKTVFKAEEVELPESEIGGNEMQKNETFNQDM</sequence>
<dbReference type="Pfam" id="PF00400">
    <property type="entry name" value="WD40"/>
    <property type="match status" value="4"/>
</dbReference>
<comment type="subcellular location">
    <subcellularLocation>
        <location evidence="1">Cell projection</location>
        <location evidence="1">Cilium</location>
    </subcellularLocation>
</comment>
<dbReference type="RefSeq" id="XP_026667037.1">
    <property type="nucleotide sequence ID" value="XM_026811236.1"/>
</dbReference>
<dbReference type="FunFam" id="1.25.40.470:FF:000007">
    <property type="entry name" value="Intraflagellar transport 80 homolog (Chlamydomonas)"/>
    <property type="match status" value="1"/>
</dbReference>
<evidence type="ECO:0000256" key="4">
    <source>
        <dbReference type="PROSITE-ProRule" id="PRU00221"/>
    </source>
</evidence>
<reference evidence="8" key="1">
    <citation type="submission" date="2025-08" db="UniProtKB">
        <authorList>
            <consortium name="RefSeq"/>
        </authorList>
    </citation>
    <scope>IDENTIFICATION</scope>
    <source>
        <tissue evidence="8">Whole body</tissue>
    </source>
</reference>
<dbReference type="InterPro" id="IPR001680">
    <property type="entry name" value="WD40_rpt"/>
</dbReference>
<organism evidence="7 8">
    <name type="scientific">Ceratina calcarata</name>
    <dbReference type="NCBI Taxonomy" id="156304"/>
    <lineage>
        <taxon>Eukaryota</taxon>
        <taxon>Metazoa</taxon>
        <taxon>Ecdysozoa</taxon>
        <taxon>Arthropoda</taxon>
        <taxon>Hexapoda</taxon>
        <taxon>Insecta</taxon>
        <taxon>Pterygota</taxon>
        <taxon>Neoptera</taxon>
        <taxon>Endopterygota</taxon>
        <taxon>Hymenoptera</taxon>
        <taxon>Apocrita</taxon>
        <taxon>Aculeata</taxon>
        <taxon>Apoidea</taxon>
        <taxon>Anthophila</taxon>
        <taxon>Apidae</taxon>
        <taxon>Ceratina</taxon>
        <taxon>Zadontomerus</taxon>
    </lineage>
</organism>
<dbReference type="InterPro" id="IPR015943">
    <property type="entry name" value="WD40/YVTN_repeat-like_dom_sf"/>
</dbReference>
<keyword evidence="7" id="KW-1185">Reference proteome</keyword>
<keyword evidence="3" id="KW-0966">Cell projection</keyword>
<accession>A0AAJ7RWK0</accession>
<evidence type="ECO:0000313" key="8">
    <source>
        <dbReference type="RefSeq" id="XP_026667037.1"/>
    </source>
</evidence>
<evidence type="ECO:0000256" key="2">
    <source>
        <dbReference type="ARBA" id="ARBA00023069"/>
    </source>
</evidence>
<dbReference type="InterPro" id="IPR056157">
    <property type="entry name" value="TPR_IFT80_172_dom"/>
</dbReference>
<dbReference type="PROSITE" id="PS50082">
    <property type="entry name" value="WD_REPEATS_2"/>
    <property type="match status" value="2"/>
</dbReference>
<dbReference type="Proteomes" id="UP000694925">
    <property type="component" value="Unplaced"/>
</dbReference>
<dbReference type="PANTHER" id="PTHR24098:SF0">
    <property type="entry name" value="OUTER SEGMENT 5"/>
    <property type="match status" value="1"/>
</dbReference>
<evidence type="ECO:0000259" key="5">
    <source>
        <dbReference type="Pfam" id="PF23335"/>
    </source>
</evidence>
<evidence type="ECO:0000259" key="6">
    <source>
        <dbReference type="Pfam" id="PF23387"/>
    </source>
</evidence>
<dbReference type="Pfam" id="PF23387">
    <property type="entry name" value="TPR_IFT80_172"/>
    <property type="match status" value="1"/>
</dbReference>
<name>A0AAJ7RWK0_9HYME</name>
<evidence type="ECO:0000256" key="1">
    <source>
        <dbReference type="ARBA" id="ARBA00004138"/>
    </source>
</evidence>
<dbReference type="SMART" id="SM00320">
    <property type="entry name" value="WD40"/>
    <property type="match status" value="5"/>
</dbReference>
<feature type="domain" description="IFT80/172/WDR35 TPR" evidence="6">
    <location>
        <begin position="642"/>
        <end position="774"/>
    </location>
</feature>
<dbReference type="AlphaFoldDB" id="A0AAJ7RWK0"/>
<dbReference type="GO" id="GO:0005929">
    <property type="term" value="C:cilium"/>
    <property type="evidence" value="ECO:0007669"/>
    <property type="project" value="UniProtKB-SubCell"/>
</dbReference>
<dbReference type="PANTHER" id="PTHR24098">
    <property type="entry name" value="OUTER SEGMENT 5"/>
    <property type="match status" value="1"/>
</dbReference>
<evidence type="ECO:0000256" key="3">
    <source>
        <dbReference type="ARBA" id="ARBA00023273"/>
    </source>
</evidence>
<dbReference type="GeneID" id="108622111"/>
<dbReference type="CTD" id="35349"/>
<keyword evidence="4" id="KW-0853">WD repeat</keyword>
<proteinExistence type="predicted"/>
<keyword evidence="2" id="KW-0969">Cilium</keyword>
<feature type="domain" description="IFT80 second beta-propeller" evidence="5">
    <location>
        <begin position="327"/>
        <end position="612"/>
    </location>
</feature>
<dbReference type="GO" id="GO:0030992">
    <property type="term" value="C:intraciliary transport particle B"/>
    <property type="evidence" value="ECO:0007669"/>
    <property type="project" value="TreeGrafter"/>
</dbReference>
<gene>
    <name evidence="8" type="primary">LOC108622111</name>
</gene>
<dbReference type="InterPro" id="IPR056456">
    <property type="entry name" value="Beta-prop_IFT80_2nd"/>
</dbReference>
<dbReference type="GO" id="GO:0060271">
    <property type="term" value="P:cilium assembly"/>
    <property type="evidence" value="ECO:0007669"/>
    <property type="project" value="TreeGrafter"/>
</dbReference>
<dbReference type="InterPro" id="IPR036322">
    <property type="entry name" value="WD40_repeat_dom_sf"/>
</dbReference>
<feature type="repeat" description="WD" evidence="4">
    <location>
        <begin position="107"/>
        <end position="139"/>
    </location>
</feature>
<dbReference type="Gene3D" id="2.130.10.10">
    <property type="entry name" value="YVTN repeat-like/Quinoprotein amine dehydrogenase"/>
    <property type="match status" value="2"/>
</dbReference>
<dbReference type="SUPFAM" id="SSF50978">
    <property type="entry name" value="WD40 repeat-like"/>
    <property type="match status" value="2"/>
</dbReference>